<organism evidence="2 3">
    <name type="scientific">Ciceribacter ferrooxidans</name>
    <dbReference type="NCBI Taxonomy" id="2509717"/>
    <lineage>
        <taxon>Bacteria</taxon>
        <taxon>Pseudomonadati</taxon>
        <taxon>Pseudomonadota</taxon>
        <taxon>Alphaproteobacteria</taxon>
        <taxon>Hyphomicrobiales</taxon>
        <taxon>Rhizobiaceae</taxon>
        <taxon>Ciceribacter</taxon>
    </lineage>
</organism>
<evidence type="ECO:0000256" key="1">
    <source>
        <dbReference type="SAM" id="MobiDB-lite"/>
    </source>
</evidence>
<reference evidence="2 3" key="1">
    <citation type="submission" date="2019-01" db="EMBL/GenBank/DDBJ databases">
        <authorList>
            <person name="Deng T."/>
        </authorList>
    </citation>
    <scope>NUCLEOTIDE SEQUENCE [LARGE SCALE GENOMIC DNA]</scope>
    <source>
        <strain evidence="2 3">F8825</strain>
    </source>
</reference>
<gene>
    <name evidence="2" type="ORF">EUU22_17470</name>
</gene>
<evidence type="ECO:0000313" key="2">
    <source>
        <dbReference type="EMBL" id="RYC09875.1"/>
    </source>
</evidence>
<name>A0A4Q2SV39_9HYPH</name>
<keyword evidence="3" id="KW-1185">Reference proteome</keyword>
<feature type="compositionally biased region" description="Basic and acidic residues" evidence="1">
    <location>
        <begin position="437"/>
        <end position="448"/>
    </location>
</feature>
<accession>A0A4Q2SV39</accession>
<comment type="caution">
    <text evidence="2">The sequence shown here is derived from an EMBL/GenBank/DDBJ whole genome shotgun (WGS) entry which is preliminary data.</text>
</comment>
<dbReference type="Proteomes" id="UP000291088">
    <property type="component" value="Unassembled WGS sequence"/>
</dbReference>
<dbReference type="EMBL" id="SDVB01000253">
    <property type="protein sequence ID" value="RYC09875.1"/>
    <property type="molecule type" value="Genomic_DNA"/>
</dbReference>
<dbReference type="OrthoDB" id="6008408at2"/>
<evidence type="ECO:0000313" key="3">
    <source>
        <dbReference type="Proteomes" id="UP000291088"/>
    </source>
</evidence>
<protein>
    <submittedName>
        <fullName evidence="2">Sigma-70 family RNA polymerase sigma factor</fullName>
    </submittedName>
</protein>
<feature type="region of interest" description="Disordered" evidence="1">
    <location>
        <begin position="422"/>
        <end position="448"/>
    </location>
</feature>
<proteinExistence type="predicted"/>
<dbReference type="RefSeq" id="WP_129333274.1">
    <property type="nucleotide sequence ID" value="NZ_SDVB01000253.1"/>
</dbReference>
<sequence>MSPGLGYLTSEAEPNHIFPNQIVDNASFGLAKFDYRAFGARQHLENLHPYNGRSGGIRNGVISFAQRVRDGSGKPWREWTARAGSCAVEEAERLLRQDNRADLYVSQAAFGKWRSISDLMAIGACYADLDYHNVSRWRGKAPADVAGAVLDHLEEAILPHPSYILSTGRGLVCVWLTELLPRAALPRWNAVQKRLGAVLELFGADKRAQDAARVFRLVGSDNSRADSNRRMVGMVWCQGSPEVPTRHVFGTLADEVLPVTHADLISLRAERAKRKAEGKGKAGPAKFLSAATYWETVLTDLQRLRAYRCPEGALPDGQRDTWLFVAASAISWISPPQVLGREILALGNEAAGWRDSETTSRMSAVIKRARQAAAGQTATFNGHEVDCRYRMKASTIVEWLDIDPAEQRAAGLRVLVDEDRKRELNTERTKASRHSRGAKDRAAQQAARREMGQKALYLRASQGMTVAELAAHLGVSVGQVHKAMRQAEQQ</sequence>
<dbReference type="AlphaFoldDB" id="A0A4Q2SV39"/>